<dbReference type="eggNOG" id="COG0840">
    <property type="taxonomic scope" value="Bacteria"/>
</dbReference>
<comment type="similarity">
    <text evidence="2">Belongs to the methyl-accepting chemotaxis (MCP) protein family.</text>
</comment>
<evidence type="ECO:0000256" key="2">
    <source>
        <dbReference type="ARBA" id="ARBA00029447"/>
    </source>
</evidence>
<dbReference type="AlphaFoldDB" id="H7EKH5"/>
<dbReference type="InterPro" id="IPR003660">
    <property type="entry name" value="HAMP_dom"/>
</dbReference>
<dbReference type="InterPro" id="IPR029151">
    <property type="entry name" value="Sensor-like_sf"/>
</dbReference>
<dbReference type="Pfam" id="PF00672">
    <property type="entry name" value="HAMP"/>
    <property type="match status" value="1"/>
</dbReference>
<dbReference type="SMART" id="SM00304">
    <property type="entry name" value="HAMP"/>
    <property type="match status" value="1"/>
</dbReference>
<evidence type="ECO:0000256" key="4">
    <source>
        <dbReference type="SAM" id="Phobius"/>
    </source>
</evidence>
<gene>
    <name evidence="7" type="ORF">TresaDRAFT_1632</name>
</gene>
<dbReference type="PANTHER" id="PTHR32089">
    <property type="entry name" value="METHYL-ACCEPTING CHEMOTAXIS PROTEIN MCPB"/>
    <property type="match status" value="1"/>
</dbReference>
<accession>H7EKH5</accession>
<name>H7EKH5_9SPIR</name>
<evidence type="ECO:0000313" key="8">
    <source>
        <dbReference type="Proteomes" id="UP000003571"/>
    </source>
</evidence>
<evidence type="ECO:0000259" key="6">
    <source>
        <dbReference type="PROSITE" id="PS50885"/>
    </source>
</evidence>
<dbReference type="Gene3D" id="1.10.287.950">
    <property type="entry name" value="Methyl-accepting chemotaxis protein"/>
    <property type="match status" value="1"/>
</dbReference>
<dbReference type="Proteomes" id="UP000003571">
    <property type="component" value="Unassembled WGS sequence"/>
</dbReference>
<evidence type="ECO:0000259" key="5">
    <source>
        <dbReference type="PROSITE" id="PS50111"/>
    </source>
</evidence>
<dbReference type="EMBL" id="AGRW01000045">
    <property type="protein sequence ID" value="EIC01880.1"/>
    <property type="molecule type" value="Genomic_DNA"/>
</dbReference>
<keyword evidence="1 3" id="KW-0807">Transducer</keyword>
<keyword evidence="8" id="KW-1185">Reference proteome</keyword>
<dbReference type="Pfam" id="PF00015">
    <property type="entry name" value="MCPsignal"/>
    <property type="match status" value="1"/>
</dbReference>
<dbReference type="PANTHER" id="PTHR32089:SF114">
    <property type="entry name" value="METHYL-ACCEPTING CHEMOTAXIS PROTEIN MCPB"/>
    <property type="match status" value="1"/>
</dbReference>
<evidence type="ECO:0000313" key="7">
    <source>
        <dbReference type="EMBL" id="EIC01880.1"/>
    </source>
</evidence>
<dbReference type="SUPFAM" id="SSF58104">
    <property type="entry name" value="Methyl-accepting chemotaxis protein (MCP) signaling domain"/>
    <property type="match status" value="1"/>
</dbReference>
<comment type="caution">
    <text evidence="7">The sequence shown here is derived from an EMBL/GenBank/DDBJ whole genome shotgun (WGS) entry which is preliminary data.</text>
</comment>
<dbReference type="Gene3D" id="3.30.450.20">
    <property type="entry name" value="PAS domain"/>
    <property type="match status" value="1"/>
</dbReference>
<keyword evidence="4" id="KW-0812">Transmembrane</keyword>
<feature type="domain" description="HAMP" evidence="6">
    <location>
        <begin position="301"/>
        <end position="356"/>
    </location>
</feature>
<keyword evidence="4" id="KW-0472">Membrane</keyword>
<dbReference type="Pfam" id="PF22673">
    <property type="entry name" value="MCP-like_PDC_1"/>
    <property type="match status" value="1"/>
</dbReference>
<dbReference type="CDD" id="cd06225">
    <property type="entry name" value="HAMP"/>
    <property type="match status" value="1"/>
</dbReference>
<evidence type="ECO:0000256" key="1">
    <source>
        <dbReference type="ARBA" id="ARBA00023224"/>
    </source>
</evidence>
<dbReference type="PROSITE" id="PS50111">
    <property type="entry name" value="CHEMOTAXIS_TRANSDUC_2"/>
    <property type="match status" value="1"/>
</dbReference>
<dbReference type="PATRIC" id="fig|907348.3.peg.1393"/>
<keyword evidence="4" id="KW-1133">Transmembrane helix</keyword>
<proteinExistence type="inferred from homology"/>
<dbReference type="STRING" id="907348.TresaDRAFT_1632"/>
<dbReference type="GO" id="GO:0016020">
    <property type="term" value="C:membrane"/>
    <property type="evidence" value="ECO:0007669"/>
    <property type="project" value="InterPro"/>
</dbReference>
<sequence>MTLLKRSLVMISIPTSILFLVMLCISSSRLKFYSTNQMEDNLISASDAASEYVMNVMRKPRVLLEALNDVFLQGAFASEEENLNLFENLTESYVDSTGFYGVIDGVYYDGTGWVPDEGWNPLTRPWYTGAVAEPDNFVYSDVYIDDQTKSSIVSISKRVFNTFHEPLGVVSVDCKLDSIKDVFSRIKRNNDEDMFILSEKGAFAVHEKYTADDNIGSVNGGEYRDVAGKFLSGGDEIFSAMTGGVPYLYKSTPIEGTHWYFVYGRPRSAVNTFVNKTMKIIILSFVVLFAFIFFSLVLIMRNIVRPIKLTANALSDISSGDADLTKRINFLPPSVEMRTVVESFNDFADKLQNMVSSIKSSSSALDVVSKNMKESVSSVSDSMTKIRLSIGAVQEHVQDQSNGFEETAGTIKVVAESISSVNDMIDDQTSSIRGSTVAVGHLVRRIEDISASMESMASSFSVLGQEAQNGITKQNNVNERISIIEQQSQMLQEANMAISSIAEQTNLLAMNAAIEAAHAGEAGKGFAVVADEIRKLSETSGEQSATIGMQLQNIQSSIKEIVSVSQESSAAFSCVSARIRETDGLVQSVRSSLETQSEDSRSVIASLEEMDKTAESVRKASSSMAEGSFHVLGKMDNLRTSLNAVRESMSDMLGNAQCVVRDGVKLDGGVESLEENVLRLGKDVSRFKID</sequence>
<evidence type="ECO:0000256" key="3">
    <source>
        <dbReference type="PROSITE-ProRule" id="PRU00284"/>
    </source>
</evidence>
<dbReference type="GO" id="GO:0007165">
    <property type="term" value="P:signal transduction"/>
    <property type="evidence" value="ECO:0007669"/>
    <property type="project" value="UniProtKB-KW"/>
</dbReference>
<dbReference type="InterPro" id="IPR004089">
    <property type="entry name" value="MCPsignal_dom"/>
</dbReference>
<dbReference type="Gene3D" id="6.10.340.10">
    <property type="match status" value="1"/>
</dbReference>
<dbReference type="RefSeq" id="WP_002704103.1">
    <property type="nucleotide sequence ID" value="NZ_AGRW01000045.1"/>
</dbReference>
<dbReference type="PROSITE" id="PS50885">
    <property type="entry name" value="HAMP"/>
    <property type="match status" value="1"/>
</dbReference>
<organism evidence="7 8">
    <name type="scientific">Treponema saccharophilum DSM 2985</name>
    <dbReference type="NCBI Taxonomy" id="907348"/>
    <lineage>
        <taxon>Bacteria</taxon>
        <taxon>Pseudomonadati</taxon>
        <taxon>Spirochaetota</taxon>
        <taxon>Spirochaetia</taxon>
        <taxon>Spirochaetales</taxon>
        <taxon>Treponemataceae</taxon>
        <taxon>Treponema</taxon>
    </lineage>
</organism>
<dbReference type="SMART" id="SM00283">
    <property type="entry name" value="MA"/>
    <property type="match status" value="1"/>
</dbReference>
<feature type="domain" description="Methyl-accepting transducer" evidence="5">
    <location>
        <begin position="403"/>
        <end position="625"/>
    </location>
</feature>
<protein>
    <submittedName>
        <fullName evidence="7">Methyl-accepting chemotaxis sensory transducer</fullName>
    </submittedName>
</protein>
<feature type="transmembrane region" description="Helical" evidence="4">
    <location>
        <begin position="6"/>
        <end position="25"/>
    </location>
</feature>
<dbReference type="OrthoDB" id="243053at2"/>
<feature type="transmembrane region" description="Helical" evidence="4">
    <location>
        <begin position="280"/>
        <end position="300"/>
    </location>
</feature>
<dbReference type="SUPFAM" id="SSF103190">
    <property type="entry name" value="Sensory domain-like"/>
    <property type="match status" value="1"/>
</dbReference>
<reference evidence="7 8" key="1">
    <citation type="submission" date="2011-09" db="EMBL/GenBank/DDBJ databases">
        <title>The draft genome of Treponema saccharophilum DSM 2985.</title>
        <authorList>
            <consortium name="US DOE Joint Genome Institute (JGI-PGF)"/>
            <person name="Lucas S."/>
            <person name="Copeland A."/>
            <person name="Lapidus A."/>
            <person name="Glavina del Rio T."/>
            <person name="Dalin E."/>
            <person name="Tice H."/>
            <person name="Bruce D."/>
            <person name="Goodwin L."/>
            <person name="Pitluck S."/>
            <person name="Peters L."/>
            <person name="Kyrpides N."/>
            <person name="Mavromatis K."/>
            <person name="Ivanova N."/>
            <person name="Markowitz V."/>
            <person name="Cheng J.-F."/>
            <person name="Hugenholtz P."/>
            <person name="Woyke T."/>
            <person name="Wu D."/>
            <person name="Gronow S."/>
            <person name="Wellnitz S."/>
            <person name="Brambilla E."/>
            <person name="Klenk H.-P."/>
            <person name="Eisen J.A."/>
        </authorList>
    </citation>
    <scope>NUCLEOTIDE SEQUENCE [LARGE SCALE GENOMIC DNA]</scope>
    <source>
        <strain evidence="7 8">DSM 2985</strain>
    </source>
</reference>